<dbReference type="OMA" id="NQVFVIQ"/>
<dbReference type="AlphaFoldDB" id="A0A8S1TCM1"/>
<dbReference type="EMBL" id="CAJJDP010000021">
    <property type="protein sequence ID" value="CAD8148552.1"/>
    <property type="molecule type" value="Genomic_DNA"/>
</dbReference>
<sequence>MLQSHVNGTINQEYKRVVEKYQRYLNERSKLKHQSNDKLSAAVRKIYLNPLLPSLQSDHQQSTNRIRKRQSSLLKEQYSHFKQESVEQINANLQQSIANHNSNSVPKKQNHSQANLETPQQQSFFIGLYKNQRIENQCKNITIKDLVQFNKNSQEQLQNITHLPQLQQQASNEINLSRYFVKKPRPKKISFDEISFSYKWERERGNNVVRIDRLQVEEFSEKVVEYLLMQDIMRLFFQNSSVLQLKAIMLELFKGVYYESTLNFESITAFFTTQQITYLEIFYIKYSISQILINAKYNYIFVERALNQFEEYRYLLQKPIPFITKLFDNTFYSNVVKGIMMKLLKSPAYNKFMTNQKFESESFIYAVKNGLFPYLVGEYVGLPLHARVKDVKAEQFRQQILQPYINQVFVIQVKNLLNEHFLDEFYIKEVERRLLFPKQGQDLPDETHFPLYYIWSYIQCKNTLIPSYDIRAMMKIIKINPSQLDSDSDVFSDNIKYLEQFEQMKEELQIFK</sequence>
<gene>
    <name evidence="1" type="ORF">POCTA_138.1.T0210180</name>
</gene>
<name>A0A8S1TCM1_PAROT</name>
<keyword evidence="2" id="KW-1185">Reference proteome</keyword>
<reference evidence="1" key="1">
    <citation type="submission" date="2021-01" db="EMBL/GenBank/DDBJ databases">
        <authorList>
            <consortium name="Genoscope - CEA"/>
            <person name="William W."/>
        </authorList>
    </citation>
    <scope>NUCLEOTIDE SEQUENCE</scope>
</reference>
<dbReference type="OrthoDB" id="295178at2759"/>
<organism evidence="1 2">
    <name type="scientific">Paramecium octaurelia</name>
    <dbReference type="NCBI Taxonomy" id="43137"/>
    <lineage>
        <taxon>Eukaryota</taxon>
        <taxon>Sar</taxon>
        <taxon>Alveolata</taxon>
        <taxon>Ciliophora</taxon>
        <taxon>Intramacronucleata</taxon>
        <taxon>Oligohymenophorea</taxon>
        <taxon>Peniculida</taxon>
        <taxon>Parameciidae</taxon>
        <taxon>Paramecium</taxon>
    </lineage>
</organism>
<accession>A0A8S1TCM1</accession>
<evidence type="ECO:0000313" key="2">
    <source>
        <dbReference type="Proteomes" id="UP000683925"/>
    </source>
</evidence>
<evidence type="ECO:0000313" key="1">
    <source>
        <dbReference type="EMBL" id="CAD8148552.1"/>
    </source>
</evidence>
<protein>
    <submittedName>
        <fullName evidence="1">Uncharacterized protein</fullName>
    </submittedName>
</protein>
<comment type="caution">
    <text evidence="1">The sequence shown here is derived from an EMBL/GenBank/DDBJ whole genome shotgun (WGS) entry which is preliminary data.</text>
</comment>
<proteinExistence type="predicted"/>
<dbReference type="Proteomes" id="UP000683925">
    <property type="component" value="Unassembled WGS sequence"/>
</dbReference>